<dbReference type="Proteomes" id="UP000275267">
    <property type="component" value="Unassembled WGS sequence"/>
</dbReference>
<reference evidence="3" key="1">
    <citation type="journal article" date="2019" name="Nat. Commun.">
        <title>The genome of broomcorn millet.</title>
        <authorList>
            <person name="Zou C."/>
            <person name="Miki D."/>
            <person name="Li D."/>
            <person name="Tang Q."/>
            <person name="Xiao L."/>
            <person name="Rajput S."/>
            <person name="Deng P."/>
            <person name="Jia W."/>
            <person name="Huang R."/>
            <person name="Zhang M."/>
            <person name="Sun Y."/>
            <person name="Hu J."/>
            <person name="Fu X."/>
            <person name="Schnable P.S."/>
            <person name="Li F."/>
            <person name="Zhang H."/>
            <person name="Feng B."/>
            <person name="Zhu X."/>
            <person name="Liu R."/>
            <person name="Schnable J.C."/>
            <person name="Zhu J.-K."/>
            <person name="Zhang H."/>
        </authorList>
    </citation>
    <scope>NUCLEOTIDE SEQUENCE [LARGE SCALE GENOMIC DNA]</scope>
</reference>
<keyword evidence="3" id="KW-1185">Reference proteome</keyword>
<organism evidence="2 3">
    <name type="scientific">Panicum miliaceum</name>
    <name type="common">Proso millet</name>
    <name type="synonym">Broomcorn millet</name>
    <dbReference type="NCBI Taxonomy" id="4540"/>
    <lineage>
        <taxon>Eukaryota</taxon>
        <taxon>Viridiplantae</taxon>
        <taxon>Streptophyta</taxon>
        <taxon>Embryophyta</taxon>
        <taxon>Tracheophyta</taxon>
        <taxon>Spermatophyta</taxon>
        <taxon>Magnoliopsida</taxon>
        <taxon>Liliopsida</taxon>
        <taxon>Poales</taxon>
        <taxon>Poaceae</taxon>
        <taxon>PACMAD clade</taxon>
        <taxon>Panicoideae</taxon>
        <taxon>Panicodae</taxon>
        <taxon>Paniceae</taxon>
        <taxon>Panicinae</taxon>
        <taxon>Panicum</taxon>
        <taxon>Panicum sect. Panicum</taxon>
    </lineage>
</organism>
<feature type="region of interest" description="Disordered" evidence="1">
    <location>
        <begin position="1"/>
        <end position="126"/>
    </location>
</feature>
<gene>
    <name evidence="2" type="ORF">C2845_PM06G01370</name>
</gene>
<dbReference type="AlphaFoldDB" id="A0A3L6RCX4"/>
<accession>A0A3L6RCX4</accession>
<dbReference type="InterPro" id="IPR012438">
    <property type="entry name" value="DUF1639"/>
</dbReference>
<evidence type="ECO:0000256" key="1">
    <source>
        <dbReference type="SAM" id="MobiDB-lite"/>
    </source>
</evidence>
<dbReference type="OrthoDB" id="769821at2759"/>
<feature type="region of interest" description="Disordered" evidence="1">
    <location>
        <begin position="244"/>
        <end position="304"/>
    </location>
</feature>
<dbReference type="STRING" id="4540.A0A3L6RCX4"/>
<proteinExistence type="predicted"/>
<dbReference type="Pfam" id="PF07797">
    <property type="entry name" value="DUF1639"/>
    <property type="match status" value="1"/>
</dbReference>
<protein>
    <submittedName>
        <fullName evidence="2">Uncharacterized protein</fullName>
    </submittedName>
</protein>
<dbReference type="PANTHER" id="PTHR33130:SF38">
    <property type="entry name" value="OS05G0551500 PROTEIN"/>
    <property type="match status" value="1"/>
</dbReference>
<evidence type="ECO:0000313" key="3">
    <source>
        <dbReference type="Proteomes" id="UP000275267"/>
    </source>
</evidence>
<dbReference type="PANTHER" id="PTHR33130">
    <property type="entry name" value="PUTATIVE (DUF1639)-RELATED"/>
    <property type="match status" value="1"/>
</dbReference>
<name>A0A3L6RCX4_PANMI</name>
<dbReference type="EMBL" id="PQIB02000009">
    <property type="protein sequence ID" value="RLN00278.1"/>
    <property type="molecule type" value="Genomic_DNA"/>
</dbReference>
<sequence length="335" mass="35953">MESSPAAAMAPPPPAPSSRARDPLLFGSFDLPAGWGCRKPMGFCRDIGAPAAPEPNATATAAENNGSRSPVKGAPAAQHAPAPEEPREAPRRQWNLRGRTSWRDYRAEDARQSKKLGSADAGGQNSRGFSVALTRQEIEADFLAITGRKPPRRPKKRTKSVQRQIETLCPGSSLMEMTRDRYKVNESTNCREPEIARRSTRGAGSLFDPVAVGISASVRGARPPAAGLGAVLAGGGDRAAVLHRSAGGKTGSRERRDPGLAAGPRPGKSQATHHVRGPVHGRLPARWARPLDLTDTGTPPAFTPDAWWSRNRLAGAQFPFRRRQRAHRGLHACTH</sequence>
<comment type="caution">
    <text evidence="2">The sequence shown here is derived from an EMBL/GenBank/DDBJ whole genome shotgun (WGS) entry which is preliminary data.</text>
</comment>
<feature type="compositionally biased region" description="Basic and acidic residues" evidence="1">
    <location>
        <begin position="82"/>
        <end position="91"/>
    </location>
</feature>
<evidence type="ECO:0000313" key="2">
    <source>
        <dbReference type="EMBL" id="RLN00278.1"/>
    </source>
</evidence>
<feature type="compositionally biased region" description="Low complexity" evidence="1">
    <location>
        <begin position="49"/>
        <end position="65"/>
    </location>
</feature>
<feature type="compositionally biased region" description="Basic and acidic residues" evidence="1">
    <location>
        <begin position="101"/>
        <end position="112"/>
    </location>
</feature>